<reference evidence="6" key="1">
    <citation type="journal article" date="2012" name="Proc. Natl. Acad. Sci. U.S.A.">
        <title>Genome sequence of the button mushroom Agaricus bisporus reveals mechanisms governing adaptation to a humic-rich ecological niche.</title>
        <authorList>
            <person name="Morin E."/>
            <person name="Kohler A."/>
            <person name="Baker A.R."/>
            <person name="Foulongne-Oriol M."/>
            <person name="Lombard V."/>
            <person name="Nagy L.G."/>
            <person name="Ohm R.A."/>
            <person name="Patyshakuliyeva A."/>
            <person name="Brun A."/>
            <person name="Aerts A.L."/>
            <person name="Bailey A.M."/>
            <person name="Billette C."/>
            <person name="Coutinho P.M."/>
            <person name="Deakin G."/>
            <person name="Doddapaneni H."/>
            <person name="Floudas D."/>
            <person name="Grimwood J."/>
            <person name="Hilden K."/>
            <person name="Kuees U."/>
            <person name="LaButti K.M."/>
            <person name="Lapidus A."/>
            <person name="Lindquist E.A."/>
            <person name="Lucas S.M."/>
            <person name="Murat C."/>
            <person name="Riley R.W."/>
            <person name="Salamov A.A."/>
            <person name="Schmutz J."/>
            <person name="Subramanian V."/>
            <person name="Woesten H.A.B."/>
            <person name="Xu J."/>
            <person name="Eastwood D.C."/>
            <person name="Foster G.D."/>
            <person name="Sonnenberg A.S."/>
            <person name="Cullen D."/>
            <person name="de Vries R.P."/>
            <person name="Lundell T."/>
            <person name="Hibbett D.S."/>
            <person name="Henrissat B."/>
            <person name="Burton K.S."/>
            <person name="Kerrigan R.W."/>
            <person name="Challen M.P."/>
            <person name="Grigoriev I.V."/>
            <person name="Martin F."/>
        </authorList>
    </citation>
    <scope>NUCLEOTIDE SEQUENCE [LARGE SCALE GENOMIC DNA]</scope>
    <source>
        <strain evidence="6">JB137-S8 / ATCC MYA-4627 / FGSC 10392</strain>
    </source>
</reference>
<evidence type="ECO:0000313" key="5">
    <source>
        <dbReference type="EMBL" id="EKM79645.1"/>
    </source>
</evidence>
<dbReference type="PANTHER" id="PTHR24096">
    <property type="entry name" value="LONG-CHAIN-FATTY-ACID--COA LIGASE"/>
    <property type="match status" value="1"/>
</dbReference>
<dbReference type="Pfam" id="PF00501">
    <property type="entry name" value="AMP-binding"/>
    <property type="match status" value="1"/>
</dbReference>
<dbReference type="eggNOG" id="KOG1176">
    <property type="taxonomic scope" value="Eukaryota"/>
</dbReference>
<dbReference type="AlphaFoldDB" id="K5XWP3"/>
<proteinExistence type="inferred from homology"/>
<comment type="similarity">
    <text evidence="1">Belongs to the ATP-dependent AMP-binding enzyme family.</text>
</comment>
<evidence type="ECO:0008006" key="7">
    <source>
        <dbReference type="Google" id="ProtNLM"/>
    </source>
</evidence>
<dbReference type="SUPFAM" id="SSF56801">
    <property type="entry name" value="Acetyl-CoA synthetase-like"/>
    <property type="match status" value="1"/>
</dbReference>
<dbReference type="HOGENOM" id="CLU_000022_59_2_1"/>
<keyword evidence="2" id="KW-0436">Ligase</keyword>
<dbReference type="GeneID" id="18825726"/>
<dbReference type="OMA" id="HWVNIST"/>
<dbReference type="InterPro" id="IPR020845">
    <property type="entry name" value="AMP-binding_CS"/>
</dbReference>
<dbReference type="KEGG" id="abp:AGABI1DRAFT120968"/>
<dbReference type="EMBL" id="JH971390">
    <property type="protein sequence ID" value="EKM79645.1"/>
    <property type="molecule type" value="Genomic_DNA"/>
</dbReference>
<keyword evidence="6" id="KW-1185">Reference proteome</keyword>
<dbReference type="PANTHER" id="PTHR24096:SF149">
    <property type="entry name" value="AMP-BINDING DOMAIN-CONTAINING PROTEIN-RELATED"/>
    <property type="match status" value="1"/>
</dbReference>
<evidence type="ECO:0000256" key="2">
    <source>
        <dbReference type="ARBA" id="ARBA00022598"/>
    </source>
</evidence>
<dbReference type="Gene3D" id="3.40.50.12780">
    <property type="entry name" value="N-terminal domain of ligase-like"/>
    <property type="match status" value="1"/>
</dbReference>
<dbReference type="OrthoDB" id="1898221at2759"/>
<dbReference type="PROSITE" id="PS00455">
    <property type="entry name" value="AMP_BINDING"/>
    <property type="match status" value="1"/>
</dbReference>
<name>K5XWP3_AGABU</name>
<evidence type="ECO:0000259" key="4">
    <source>
        <dbReference type="Pfam" id="PF13193"/>
    </source>
</evidence>
<dbReference type="STRING" id="597362.K5XWP3"/>
<organism evidence="5 6">
    <name type="scientific">Agaricus bisporus var. burnettii (strain JB137-S8 / ATCC MYA-4627 / FGSC 10392)</name>
    <name type="common">White button mushroom</name>
    <dbReference type="NCBI Taxonomy" id="597362"/>
    <lineage>
        <taxon>Eukaryota</taxon>
        <taxon>Fungi</taxon>
        <taxon>Dikarya</taxon>
        <taxon>Basidiomycota</taxon>
        <taxon>Agaricomycotina</taxon>
        <taxon>Agaricomycetes</taxon>
        <taxon>Agaricomycetidae</taxon>
        <taxon>Agaricales</taxon>
        <taxon>Agaricineae</taxon>
        <taxon>Agaricaceae</taxon>
        <taxon>Agaricus</taxon>
    </lineage>
</organism>
<accession>K5XWP3</accession>
<gene>
    <name evidence="5" type="ORF">AGABI1DRAFT_120968</name>
</gene>
<dbReference type="RefSeq" id="XP_007330255.1">
    <property type="nucleotide sequence ID" value="XM_007330193.1"/>
</dbReference>
<dbReference type="Pfam" id="PF13193">
    <property type="entry name" value="AMP-binding_C"/>
    <property type="match status" value="1"/>
</dbReference>
<sequence length="573" mass="62839">MYLKSPYPDLPEVPDANVYYTHFKRPDQAEWPDFTAFIDATTGQRRRYSEYVKRVEDLATALGTSVSEGGLGLRAGEAELVGIFSENCMDYITLVHSCLVMTTPFALISSYSTAFELRHALNLTKVTRLFVDAKLLPTLLPVAKEMGIPIDRIYLLLGDAPGFRSVSELVNHVTEKRIPFIGVQPAKKNTLAYLVLSSGTTGLPKAVMISHGNLSCAFMQFATVVKIGAEVMPPPTPKGLEGLPTQLAFLPLHHSYGLHQCCFRALILPQTIVILKKWDIKTALDVVQKYKVSSLALVPSIVHQLVNYPGIEKADLSSVQSSGSGGAYLPPELSTKFSSIIPNANFLEGYGLSEGTISAINQPSPGSLNGKLKIIPGSIGVLLPGIEARILRDDGTPVKVNEPGEFWFKGGNVALGYLNNDQADKETFVNGWLKTGDKFYVNEEGYLFFADRAKDTLKVSGIQVSPVEIENVLLAHPQKLITDVTVAGVSGGRTSDEKVPRAWIVLSPKGEQAGAQTVIKELDNWHKKNLSKYKWLRGGFEVVTEIPKSPTGKTLRRVLQDQYEDRLRANVKL</sequence>
<dbReference type="GO" id="GO:0016405">
    <property type="term" value="F:CoA-ligase activity"/>
    <property type="evidence" value="ECO:0007669"/>
    <property type="project" value="TreeGrafter"/>
</dbReference>
<dbReference type="Proteomes" id="UP000008493">
    <property type="component" value="Unassembled WGS sequence"/>
</dbReference>
<feature type="domain" description="AMP-dependent synthetase/ligase" evidence="3">
    <location>
        <begin position="29"/>
        <end position="418"/>
    </location>
</feature>
<dbReference type="Gene3D" id="3.30.300.30">
    <property type="match status" value="1"/>
</dbReference>
<dbReference type="InterPro" id="IPR000873">
    <property type="entry name" value="AMP-dep_synth/lig_dom"/>
</dbReference>
<evidence type="ECO:0000259" key="3">
    <source>
        <dbReference type="Pfam" id="PF00501"/>
    </source>
</evidence>
<dbReference type="InterPro" id="IPR042099">
    <property type="entry name" value="ANL_N_sf"/>
</dbReference>
<dbReference type="InParanoid" id="K5XWP3"/>
<evidence type="ECO:0000313" key="6">
    <source>
        <dbReference type="Proteomes" id="UP000008493"/>
    </source>
</evidence>
<evidence type="ECO:0000256" key="1">
    <source>
        <dbReference type="ARBA" id="ARBA00006432"/>
    </source>
</evidence>
<dbReference type="InterPro" id="IPR025110">
    <property type="entry name" value="AMP-bd_C"/>
</dbReference>
<protein>
    <recommendedName>
        <fullName evidence="7">AMP-dependent synthetase/ligase domain-containing protein</fullName>
    </recommendedName>
</protein>
<feature type="domain" description="AMP-binding enzyme C-terminal" evidence="4">
    <location>
        <begin position="468"/>
        <end position="553"/>
    </location>
</feature>
<dbReference type="InterPro" id="IPR045851">
    <property type="entry name" value="AMP-bd_C_sf"/>
</dbReference>